<feature type="transmembrane region" description="Helical" evidence="9">
    <location>
        <begin position="847"/>
        <end position="864"/>
    </location>
</feature>
<evidence type="ECO:0000256" key="2">
    <source>
        <dbReference type="ARBA" id="ARBA00007343"/>
    </source>
</evidence>
<feature type="transmembrane region" description="Helical" evidence="9">
    <location>
        <begin position="876"/>
        <end position="901"/>
    </location>
</feature>
<dbReference type="InterPro" id="IPR000203">
    <property type="entry name" value="GPS"/>
</dbReference>
<dbReference type="FunFam" id="1.20.1070.10:FF:000252">
    <property type="entry name" value="Adhesion G protein-coupled receptor D2"/>
    <property type="match status" value="1"/>
</dbReference>
<keyword evidence="6" id="KW-1015">Disulfide bond</keyword>
<dbReference type="Proteomes" id="UP001314229">
    <property type="component" value="Unassembled WGS sequence"/>
</dbReference>
<keyword evidence="14" id="KW-1185">Reference proteome</keyword>
<dbReference type="GO" id="GO:0007166">
    <property type="term" value="P:cell surface receptor signaling pathway"/>
    <property type="evidence" value="ECO:0007669"/>
    <property type="project" value="InterPro"/>
</dbReference>
<comment type="caution">
    <text evidence="13">The sequence shown here is derived from an EMBL/GenBank/DDBJ whole genome shotgun (WGS) entry which is preliminary data.</text>
</comment>
<dbReference type="InterPro" id="IPR000832">
    <property type="entry name" value="GPCR_2_secretin-like"/>
</dbReference>
<evidence type="ECO:0000256" key="1">
    <source>
        <dbReference type="ARBA" id="ARBA00004141"/>
    </source>
</evidence>
<dbReference type="SMART" id="SM00159">
    <property type="entry name" value="PTX"/>
    <property type="match status" value="1"/>
</dbReference>
<feature type="domain" description="Pentraxin (PTX)" evidence="12">
    <location>
        <begin position="206"/>
        <end position="412"/>
    </location>
</feature>
<name>A0AAV1NKY6_SCOSC</name>
<dbReference type="InterPro" id="IPR001759">
    <property type="entry name" value="PTX_dom"/>
</dbReference>
<dbReference type="CDD" id="cd15255">
    <property type="entry name" value="7tmB2_GPR144"/>
    <property type="match status" value="1"/>
</dbReference>
<keyword evidence="3 9" id="KW-0812">Transmembrane</keyword>
<dbReference type="SUPFAM" id="SSF49899">
    <property type="entry name" value="Concanavalin A-like lectins/glucanases"/>
    <property type="match status" value="1"/>
</dbReference>
<feature type="transmembrane region" description="Helical" evidence="9">
    <location>
        <begin position="952"/>
        <end position="980"/>
    </location>
</feature>
<evidence type="ECO:0000259" key="12">
    <source>
        <dbReference type="PROSITE" id="PS51828"/>
    </source>
</evidence>
<evidence type="ECO:0000256" key="8">
    <source>
        <dbReference type="SAM" id="MobiDB-lite"/>
    </source>
</evidence>
<dbReference type="Pfam" id="PF00002">
    <property type="entry name" value="7tm_2"/>
    <property type="match status" value="1"/>
</dbReference>
<keyword evidence="4 9" id="KW-1133">Transmembrane helix</keyword>
<dbReference type="Gene3D" id="2.60.120.200">
    <property type="match status" value="1"/>
</dbReference>
<evidence type="ECO:0000256" key="9">
    <source>
        <dbReference type="SAM" id="Phobius"/>
    </source>
</evidence>
<feature type="transmembrane region" description="Helical" evidence="9">
    <location>
        <begin position="1001"/>
        <end position="1026"/>
    </location>
</feature>
<evidence type="ECO:0000313" key="14">
    <source>
        <dbReference type="Proteomes" id="UP001314229"/>
    </source>
</evidence>
<comment type="caution">
    <text evidence="7">Lacks conserved residue(s) required for the propagation of feature annotation.</text>
</comment>
<dbReference type="InterPro" id="IPR046338">
    <property type="entry name" value="GAIN_dom_sf"/>
</dbReference>
<feature type="region of interest" description="Disordered" evidence="8">
    <location>
        <begin position="1078"/>
        <end position="1117"/>
    </location>
</feature>
<evidence type="ECO:0000259" key="11">
    <source>
        <dbReference type="PROSITE" id="PS50261"/>
    </source>
</evidence>
<feature type="transmembrane region" description="Helical" evidence="9">
    <location>
        <begin position="1032"/>
        <end position="1054"/>
    </location>
</feature>
<feature type="transmembrane region" description="Helical" evidence="9">
    <location>
        <begin position="913"/>
        <end position="932"/>
    </location>
</feature>
<accession>A0AAV1NKY6</accession>
<feature type="domain" description="G-protein coupled receptors family 2 profile 2" evidence="11">
    <location>
        <begin position="808"/>
        <end position="1055"/>
    </location>
</feature>
<dbReference type="InterPro" id="IPR057244">
    <property type="entry name" value="GAIN_B"/>
</dbReference>
<dbReference type="InterPro" id="IPR017981">
    <property type="entry name" value="GPCR_2-like_7TM"/>
</dbReference>
<dbReference type="Pfam" id="PF00354">
    <property type="entry name" value="Pentaxin"/>
    <property type="match status" value="1"/>
</dbReference>
<dbReference type="SUPFAM" id="SSF81321">
    <property type="entry name" value="Family A G protein-coupled receptor-like"/>
    <property type="match status" value="1"/>
</dbReference>
<evidence type="ECO:0000313" key="13">
    <source>
        <dbReference type="EMBL" id="CAK6959665.1"/>
    </source>
</evidence>
<dbReference type="PANTHER" id="PTHR12011">
    <property type="entry name" value="ADHESION G-PROTEIN COUPLED RECEPTOR"/>
    <property type="match status" value="1"/>
</dbReference>
<keyword evidence="5 9" id="KW-0472">Membrane</keyword>
<dbReference type="PROSITE" id="PS50221">
    <property type="entry name" value="GAIN_B"/>
    <property type="match status" value="1"/>
</dbReference>
<dbReference type="GO" id="GO:0005886">
    <property type="term" value="C:plasma membrane"/>
    <property type="evidence" value="ECO:0007669"/>
    <property type="project" value="TreeGrafter"/>
</dbReference>
<dbReference type="GO" id="GO:0007189">
    <property type="term" value="P:adenylate cyclase-activating G protein-coupled receptor signaling pathway"/>
    <property type="evidence" value="ECO:0007669"/>
    <property type="project" value="TreeGrafter"/>
</dbReference>
<sequence length="1170" mass="129508">MAGFVSIGHCLDLLILGIEDVWLYPSSLRGLFTPEGRWLQGAKKGGVEGVRGELGGRRQTGDSWTDPLGSLALSQSGDLQTLLDMLDVEAGARDDESELDLALIVICESEPTHAGPDKVGDSHGQSRLVHLTSHWAFQLVNDSLAFSRADSFCRGQFSSLATLDQSDDQEGALELLRQAGLHSPVWIKDPSKAASKPLALSKQYLQFSALHFPKESSEGFARVNISFPALSSISVCVRVQWDPEWNEVSTIFSYAAPVFTNEFQLRGQVDTHGRILLALIIHGKHLPYKASFPNDGAWHHICVTWRHSSGRWAIYVDGDSKDRGSDTDNSRDIHADGIFILGQDQDSFGGNFTEPFSGNITDLNVWNTSLEMRHVRALNACSPMTQEVLFSWSLDHLSRHPVVKEVQALLFCPAVHQQMELQGCRMLQSWSDQLPLFSLTDCSEPLPFICRSSRERYLKMKQMSDAQSSQPSAFMNHLMNLSNKSQAVVLGQQPFGLSSLAEASALLDVSVQAMEDTQQEGLQPADMVSLIQLLSLAADVPTQPHSDAANHSRDSIRELGQRFISVADTIISQDNAFKWNAIKEVVNGPMDVVKSIDRMVNSLSPHLMAETDHLSIQSPNIKLEVQQQRLQEGSRGSSFCGPDTEKHTNLDCISVPYQKIQDLHNNGFHKLTLVNTWYGSLQTLFNPEENITMVPTITDGSQRYLGTVLGSSVISTTVLGDDQPVATAVHFQLRHRAQNFTGMVYDPVCAFWDFNLTPEAGGWWNTKGCEVLSKQYGYTVCYCNHTTNFALLLQVYEAQRSPENEKALQVLTFIGCGVSLCGLLFTFILFIAVGVPKSDRTTVHKNLIVALGIAELLLMCSNWASDNEAACFVVTALLHLFFMASFSWMLVEGLLLWSKVVSVNISEDRRMKLYYIIGWGLPVLIVGVTLAVSVDKYKADDHCWLNVKTDTIWAFVGPVIFVLAVNAVVLCRVVMVTVSSARRRAKMLSPSSASKMQTFDLTWAVTRPVLILLPVLGLTWLCGVLVHLSVVVAYVFIALNAFQGLYIFLVYAVYNSEVRNAIKRIKEKRKALSFTNCSQPTSFLPSQRAPIKSWGCTPPTPSSPETSETSGPPSFTSNSLVIKNESFRKESFVSFSLKAASGNQVVQLTGFKPSDVFKDGHLRDKDIIFL</sequence>
<dbReference type="Gene3D" id="1.20.1070.10">
    <property type="entry name" value="Rhodopsin 7-helix transmembrane proteins"/>
    <property type="match status" value="1"/>
</dbReference>
<dbReference type="PROSITE" id="PS50261">
    <property type="entry name" value="G_PROTEIN_RECEP_F2_4"/>
    <property type="match status" value="1"/>
</dbReference>
<dbReference type="EMBL" id="CAWUFR010000040">
    <property type="protein sequence ID" value="CAK6959665.1"/>
    <property type="molecule type" value="Genomic_DNA"/>
</dbReference>
<dbReference type="Pfam" id="PF01825">
    <property type="entry name" value="GPS"/>
    <property type="match status" value="1"/>
</dbReference>
<keyword evidence="13" id="KW-0675">Receptor</keyword>
<comment type="similarity">
    <text evidence="2">Belongs to the G-protein coupled receptor 2 family. Adhesion G-protein coupled receptor (ADGR) subfamily.</text>
</comment>
<comment type="subcellular location">
    <subcellularLocation>
        <location evidence="1">Membrane</location>
        <topology evidence="1">Multi-pass membrane protein</topology>
    </subcellularLocation>
</comment>
<feature type="transmembrane region" description="Helical" evidence="9">
    <location>
        <begin position="810"/>
        <end position="835"/>
    </location>
</feature>
<evidence type="ECO:0000256" key="3">
    <source>
        <dbReference type="ARBA" id="ARBA00022692"/>
    </source>
</evidence>
<dbReference type="PANTHER" id="PTHR12011:SF58">
    <property type="entry name" value="ADHESION G-PROTEIN COUPLED RECEPTOR D2"/>
    <property type="match status" value="1"/>
</dbReference>
<evidence type="ECO:0000256" key="4">
    <source>
        <dbReference type="ARBA" id="ARBA00022989"/>
    </source>
</evidence>
<dbReference type="AlphaFoldDB" id="A0AAV1NKY6"/>
<dbReference type="GO" id="GO:0004930">
    <property type="term" value="F:G protein-coupled receptor activity"/>
    <property type="evidence" value="ECO:0007669"/>
    <property type="project" value="InterPro"/>
</dbReference>
<reference evidence="13 14" key="1">
    <citation type="submission" date="2024-01" db="EMBL/GenBank/DDBJ databases">
        <authorList>
            <person name="Alioto T."/>
            <person name="Alioto T."/>
            <person name="Gomez Garrido J."/>
        </authorList>
    </citation>
    <scope>NUCLEOTIDE SEQUENCE [LARGE SCALE GENOMIC DNA]</scope>
</reference>
<dbReference type="PRINTS" id="PR00249">
    <property type="entry name" value="GPCRSECRETIN"/>
</dbReference>
<evidence type="ECO:0000256" key="6">
    <source>
        <dbReference type="ARBA" id="ARBA00023157"/>
    </source>
</evidence>
<protein>
    <submittedName>
        <fullName evidence="13">Adhesion G-protein coupled receptor D2</fullName>
    </submittedName>
</protein>
<dbReference type="PROSITE" id="PS51828">
    <property type="entry name" value="PTX_2"/>
    <property type="match status" value="1"/>
</dbReference>
<dbReference type="Gene3D" id="2.60.220.50">
    <property type="match status" value="1"/>
</dbReference>
<gene>
    <name evidence="13" type="ORF">FSCOSCO3_A015019</name>
</gene>
<evidence type="ECO:0000256" key="7">
    <source>
        <dbReference type="PROSITE-ProRule" id="PRU01172"/>
    </source>
</evidence>
<dbReference type="SMART" id="SM00303">
    <property type="entry name" value="GPS"/>
    <property type="match status" value="1"/>
</dbReference>
<proteinExistence type="inferred from homology"/>
<organism evidence="13 14">
    <name type="scientific">Scomber scombrus</name>
    <name type="common">Atlantic mackerel</name>
    <name type="synonym">Scomber vernalis</name>
    <dbReference type="NCBI Taxonomy" id="13677"/>
    <lineage>
        <taxon>Eukaryota</taxon>
        <taxon>Metazoa</taxon>
        <taxon>Chordata</taxon>
        <taxon>Craniata</taxon>
        <taxon>Vertebrata</taxon>
        <taxon>Euteleostomi</taxon>
        <taxon>Actinopterygii</taxon>
        <taxon>Neopterygii</taxon>
        <taxon>Teleostei</taxon>
        <taxon>Neoteleostei</taxon>
        <taxon>Acanthomorphata</taxon>
        <taxon>Pelagiaria</taxon>
        <taxon>Scombriformes</taxon>
        <taxon>Scombridae</taxon>
        <taxon>Scomber</taxon>
    </lineage>
</organism>
<evidence type="ECO:0000256" key="5">
    <source>
        <dbReference type="ARBA" id="ARBA00023136"/>
    </source>
</evidence>
<evidence type="ECO:0000259" key="10">
    <source>
        <dbReference type="PROSITE" id="PS50221"/>
    </source>
</evidence>
<feature type="compositionally biased region" description="Low complexity" evidence="8">
    <location>
        <begin position="1103"/>
        <end position="1117"/>
    </location>
</feature>
<dbReference type="InterPro" id="IPR013320">
    <property type="entry name" value="ConA-like_dom_sf"/>
</dbReference>
<feature type="domain" description="GAIN-B" evidence="10">
    <location>
        <begin position="612"/>
        <end position="799"/>
    </location>
</feature>